<keyword evidence="1 7" id="KW-0732">Signal</keyword>
<dbReference type="Gene3D" id="2.130.10.130">
    <property type="entry name" value="Integrin alpha, N-terminal"/>
    <property type="match status" value="4"/>
</dbReference>
<proteinExistence type="predicted"/>
<evidence type="ECO:0000256" key="4">
    <source>
        <dbReference type="ARBA" id="ARBA00023180"/>
    </source>
</evidence>
<evidence type="ECO:0000256" key="2">
    <source>
        <dbReference type="ARBA" id="ARBA00022737"/>
    </source>
</evidence>
<feature type="repeat" description="FG-GAP" evidence="5">
    <location>
        <begin position="113"/>
        <end position="174"/>
    </location>
</feature>
<sequence>MFLRRYDRRPLWAVLSVAASAQLAAAAGTPWPSTFPANITVAGLAGQNGYKLQPVDSASGAAGKSIALGDFNGDGKADVLVGSSAGTGAAGTAYVVFGGSVAPKVDISNMTVAQGFTITSNEIGGYMGYSVGSSDVNNDGIDDLIIGAPNVANGAKAAAGAVYVLYGRQDWPAVVTVPPAAADGYSIIGANSYDSLGYSVAGGFDFNKDGYQDFIAGAPKADPHGSMSGAAYVLYGRAAASTLLLASLTAARGVALRGAGEFDYAGSAVASAGDANGDGWPDVLVGAYKASADAAAAGRVYLVLGGAGAGGAGGVLELRSIAATPSMGLQAINFHPPPLQIDGAAAGDLLGSAVAGGFDFNADGFDDFVLGAPGADGAAGAAAGRAYIVYGSAALGSAAAAAVDLGGLTAAQGVAVEGAAAGAMAGTSVAAAGDLNGDGAGDVLIGAPGTATTPGAVYALLGSAAARASPALPLASLAPPAGFELIGDAPGSGLGAAVAGAADVNGDGAPDFAAGAGGSGGSAGAAAVVLPAVALAPGGTAAPTAPPTEACAATAAACGSGGAACCGGGACVDAVCAAPALELPQPAAGVEPVAAFGSQIEGLTVAAGGGGMVSVGLGDTLEAASTVSLALLSVTELSASGAAVGAADATRAHAVNASALAFTASGPDWVRIGGLLALGETLTAPLPGTRAGELAVSAYVFQEAGAIAVAGGQETTAVAAGTVKVSVAIAGWEWCGAAGGGSGGACRAPDGAPETGALLSLKMAVGAPAPFAAAAAAGDEGPLRRTRRLGSGSAAPSYAMAAGDVAATLAVSGWAWGDGAGWSRAAAALSGDGGALDVLLPRAAGLLYYDPALTVERARTGASGVALSAGGGGGGGDAGALAMTAIFCFAGGAGAALLATRRRWADGGAGKSNKSVRPVSDGEYGDGGGGGGGGGGGAGIDAEALTAVLPYSAQPPQPPASPRSLAARAAAAAGGGALRAAAGARAVRRAVGAGVASAARPFAARAAAGGGGAGGASTDAAAAAAAAREPAYDGPSVATDPEAAPDWIKALQVGGSPRRSLSTVPLMGAHSAWQGYGGGADDGGGDDGGGGGGGDGGGMDWIKAAAAGAPPPLPPRSPPQQQAAAASGLSWVAQAAAPASQWSY</sequence>
<dbReference type="PROSITE" id="PS51470">
    <property type="entry name" value="FG_GAP"/>
    <property type="match status" value="5"/>
</dbReference>
<feature type="region of interest" description="Disordered" evidence="6">
    <location>
        <begin position="906"/>
        <end position="936"/>
    </location>
</feature>
<evidence type="ECO:0000256" key="7">
    <source>
        <dbReference type="SAM" id="SignalP"/>
    </source>
</evidence>
<feature type="compositionally biased region" description="Gly residues" evidence="6">
    <location>
        <begin position="1077"/>
        <end position="1099"/>
    </location>
</feature>
<keyword evidence="3" id="KW-0378">Hydrolase</keyword>
<keyword evidence="2" id="KW-0677">Repeat</keyword>
<comment type="caution">
    <text evidence="8">The sequence shown here is derived from an EMBL/GenBank/DDBJ whole genome shotgun (WGS) entry which is preliminary data.</text>
</comment>
<evidence type="ECO:0000256" key="1">
    <source>
        <dbReference type="ARBA" id="ARBA00022729"/>
    </source>
</evidence>
<dbReference type="SUPFAM" id="SSF69318">
    <property type="entry name" value="Integrin alpha N-terminal domain"/>
    <property type="match status" value="2"/>
</dbReference>
<keyword evidence="4" id="KW-0325">Glycoprotein</keyword>
<dbReference type="InterPro" id="IPR028994">
    <property type="entry name" value="Integrin_alpha_N"/>
</dbReference>
<accession>A0A835Z983</accession>
<evidence type="ECO:0000313" key="8">
    <source>
        <dbReference type="EMBL" id="KAG5190082.1"/>
    </source>
</evidence>
<evidence type="ECO:0000313" key="9">
    <source>
        <dbReference type="Proteomes" id="UP000664859"/>
    </source>
</evidence>
<feature type="repeat" description="FG-GAP" evidence="5">
    <location>
        <begin position="411"/>
        <end position="469"/>
    </location>
</feature>
<feature type="repeat" description="FG-GAP" evidence="5">
    <location>
        <begin position="182"/>
        <end position="243"/>
    </location>
</feature>
<evidence type="ECO:0000256" key="6">
    <source>
        <dbReference type="SAM" id="MobiDB-lite"/>
    </source>
</evidence>
<feature type="compositionally biased region" description="Low complexity" evidence="6">
    <location>
        <begin position="1119"/>
        <end position="1130"/>
    </location>
</feature>
<gene>
    <name evidence="8" type="ORF">JKP88DRAFT_252441</name>
</gene>
<feature type="chain" id="PRO_5032502729" evidence="7">
    <location>
        <begin position="27"/>
        <end position="1144"/>
    </location>
</feature>
<dbReference type="PRINTS" id="PR01185">
    <property type="entry name" value="INTEGRINA"/>
</dbReference>
<dbReference type="PANTHER" id="PTHR23221:SF7">
    <property type="entry name" value="PHOSPHATIDYLINOSITOL-GLYCAN-SPECIFIC PHOSPHOLIPASE D"/>
    <property type="match status" value="1"/>
</dbReference>
<feature type="region of interest" description="Disordered" evidence="6">
    <location>
        <begin position="1077"/>
        <end position="1132"/>
    </location>
</feature>
<dbReference type="InterPro" id="IPR013517">
    <property type="entry name" value="FG-GAP"/>
</dbReference>
<dbReference type="PANTHER" id="PTHR23221">
    <property type="entry name" value="GLYCOSYLPHOSPHATIDYLINOSITOL PHOSPHOLIPASE D"/>
    <property type="match status" value="1"/>
</dbReference>
<dbReference type="EMBL" id="JAFCMP010000039">
    <property type="protein sequence ID" value="KAG5190082.1"/>
    <property type="molecule type" value="Genomic_DNA"/>
</dbReference>
<keyword evidence="9" id="KW-1185">Reference proteome</keyword>
<reference evidence="8" key="1">
    <citation type="submission" date="2021-02" db="EMBL/GenBank/DDBJ databases">
        <title>First Annotated Genome of the Yellow-green Alga Tribonema minus.</title>
        <authorList>
            <person name="Mahan K.M."/>
        </authorList>
    </citation>
    <scope>NUCLEOTIDE SEQUENCE</scope>
    <source>
        <strain evidence="8">UTEX B ZZ1240</strain>
    </source>
</reference>
<organism evidence="8 9">
    <name type="scientific">Tribonema minus</name>
    <dbReference type="NCBI Taxonomy" id="303371"/>
    <lineage>
        <taxon>Eukaryota</taxon>
        <taxon>Sar</taxon>
        <taxon>Stramenopiles</taxon>
        <taxon>Ochrophyta</taxon>
        <taxon>PX clade</taxon>
        <taxon>Xanthophyceae</taxon>
        <taxon>Tribonematales</taxon>
        <taxon>Tribonemataceae</taxon>
        <taxon>Tribonema</taxon>
    </lineage>
</organism>
<feature type="repeat" description="FG-GAP" evidence="5">
    <location>
        <begin position="337"/>
        <end position="398"/>
    </location>
</feature>
<dbReference type="Proteomes" id="UP000664859">
    <property type="component" value="Unassembled WGS sequence"/>
</dbReference>
<dbReference type="GO" id="GO:0007155">
    <property type="term" value="P:cell adhesion"/>
    <property type="evidence" value="ECO:0007669"/>
    <property type="project" value="InterPro"/>
</dbReference>
<feature type="signal peptide" evidence="7">
    <location>
        <begin position="1"/>
        <end position="26"/>
    </location>
</feature>
<dbReference type="SMART" id="SM00191">
    <property type="entry name" value="Int_alpha"/>
    <property type="match status" value="7"/>
</dbReference>
<feature type="compositionally biased region" description="Pro residues" evidence="6">
    <location>
        <begin position="1109"/>
        <end position="1118"/>
    </location>
</feature>
<feature type="repeat" description="FG-GAP" evidence="5">
    <location>
        <begin position="251"/>
        <end position="312"/>
    </location>
</feature>
<dbReference type="GO" id="GO:0008305">
    <property type="term" value="C:integrin complex"/>
    <property type="evidence" value="ECO:0007669"/>
    <property type="project" value="InterPro"/>
</dbReference>
<evidence type="ECO:0000256" key="3">
    <source>
        <dbReference type="ARBA" id="ARBA00022801"/>
    </source>
</evidence>
<evidence type="ECO:0000256" key="5">
    <source>
        <dbReference type="PROSITE-ProRule" id="PRU00803"/>
    </source>
</evidence>
<protein>
    <submittedName>
        <fullName evidence="8">Uncharacterized protein</fullName>
    </submittedName>
</protein>
<feature type="compositionally biased region" description="Gly residues" evidence="6">
    <location>
        <begin position="925"/>
        <end position="936"/>
    </location>
</feature>
<dbReference type="InterPro" id="IPR013519">
    <property type="entry name" value="Int_alpha_beta-p"/>
</dbReference>
<dbReference type="InterPro" id="IPR000413">
    <property type="entry name" value="Integrin_alpha"/>
</dbReference>
<dbReference type="OrthoDB" id="5317514at2759"/>
<name>A0A835Z983_9STRA</name>
<dbReference type="GO" id="GO:0016787">
    <property type="term" value="F:hydrolase activity"/>
    <property type="evidence" value="ECO:0007669"/>
    <property type="project" value="UniProtKB-KW"/>
</dbReference>
<dbReference type="Pfam" id="PF01839">
    <property type="entry name" value="FG-GAP"/>
    <property type="match status" value="6"/>
</dbReference>
<dbReference type="AlphaFoldDB" id="A0A835Z983"/>